<evidence type="ECO:0000259" key="4">
    <source>
        <dbReference type="PROSITE" id="PS50002"/>
    </source>
</evidence>
<dbReference type="SUPFAM" id="SSF50044">
    <property type="entry name" value="SH3-domain"/>
    <property type="match status" value="1"/>
</dbReference>
<dbReference type="EMBL" id="JH711578">
    <property type="protein sequence ID" value="EIW81228.1"/>
    <property type="molecule type" value="Genomic_DNA"/>
</dbReference>
<keyword evidence="6" id="KW-1185">Reference proteome</keyword>
<sequence>MSVRPFSPTESFAFPKPPSAGGKSRPVSPSSSGSTFITANAATSPTPSFETAENPFEDHVEKPEFQPIETIRRPFTPSMEDELTVKPGDTVRIIKVFDDGWTFVEKLGANPAERSERERGLIPVDCLREAGQPLPTFISEKRVSSYAGANFEGPNYEELLAQIMSGNNAHAA</sequence>
<dbReference type="SMART" id="SM00326">
    <property type="entry name" value="SH3"/>
    <property type="match status" value="1"/>
</dbReference>
<evidence type="ECO:0000256" key="1">
    <source>
        <dbReference type="ARBA" id="ARBA00022443"/>
    </source>
</evidence>
<dbReference type="PROSITE" id="PS50002">
    <property type="entry name" value="SH3"/>
    <property type="match status" value="1"/>
</dbReference>
<evidence type="ECO:0000256" key="3">
    <source>
        <dbReference type="SAM" id="MobiDB-lite"/>
    </source>
</evidence>
<dbReference type="AlphaFoldDB" id="A0A5M3MPW9"/>
<dbReference type="RefSeq" id="XP_007768269.1">
    <property type="nucleotide sequence ID" value="XM_007770079.1"/>
</dbReference>
<dbReference type="OrthoDB" id="5340910at2759"/>
<dbReference type="InterPro" id="IPR036028">
    <property type="entry name" value="SH3-like_dom_sf"/>
</dbReference>
<gene>
    <name evidence="5" type="ORF">CONPUDRAFT_56438</name>
</gene>
<dbReference type="Pfam" id="PF00018">
    <property type="entry name" value="SH3_1"/>
    <property type="match status" value="1"/>
</dbReference>
<dbReference type="InterPro" id="IPR001452">
    <property type="entry name" value="SH3_domain"/>
</dbReference>
<protein>
    <recommendedName>
        <fullName evidence="4">SH3 domain-containing protein</fullName>
    </recommendedName>
</protein>
<feature type="compositionally biased region" description="Low complexity" evidence="3">
    <location>
        <begin position="21"/>
        <end position="34"/>
    </location>
</feature>
<accession>A0A5M3MPW9</accession>
<keyword evidence="1 2" id="KW-0728">SH3 domain</keyword>
<feature type="compositionally biased region" description="Polar residues" evidence="3">
    <location>
        <begin position="35"/>
        <end position="51"/>
    </location>
</feature>
<feature type="domain" description="SH3" evidence="4">
    <location>
        <begin position="60"/>
        <end position="132"/>
    </location>
</feature>
<comment type="caution">
    <text evidence="5">The sequence shown here is derived from an EMBL/GenBank/DDBJ whole genome shotgun (WGS) entry which is preliminary data.</text>
</comment>
<dbReference type="GeneID" id="19207796"/>
<feature type="region of interest" description="Disordered" evidence="3">
    <location>
        <begin position="1"/>
        <end position="83"/>
    </location>
</feature>
<evidence type="ECO:0000313" key="5">
    <source>
        <dbReference type="EMBL" id="EIW81228.1"/>
    </source>
</evidence>
<dbReference type="KEGG" id="cput:CONPUDRAFT_56438"/>
<evidence type="ECO:0000313" key="6">
    <source>
        <dbReference type="Proteomes" id="UP000053558"/>
    </source>
</evidence>
<name>A0A5M3MPW9_CONPW</name>
<reference evidence="6" key="1">
    <citation type="journal article" date="2012" name="Science">
        <title>The Paleozoic origin of enzymatic lignin decomposition reconstructed from 31 fungal genomes.</title>
        <authorList>
            <person name="Floudas D."/>
            <person name="Binder M."/>
            <person name="Riley R."/>
            <person name="Barry K."/>
            <person name="Blanchette R.A."/>
            <person name="Henrissat B."/>
            <person name="Martinez A.T."/>
            <person name="Otillar R."/>
            <person name="Spatafora J.W."/>
            <person name="Yadav J.S."/>
            <person name="Aerts A."/>
            <person name="Benoit I."/>
            <person name="Boyd A."/>
            <person name="Carlson A."/>
            <person name="Copeland A."/>
            <person name="Coutinho P.M."/>
            <person name="de Vries R.P."/>
            <person name="Ferreira P."/>
            <person name="Findley K."/>
            <person name="Foster B."/>
            <person name="Gaskell J."/>
            <person name="Glotzer D."/>
            <person name="Gorecki P."/>
            <person name="Heitman J."/>
            <person name="Hesse C."/>
            <person name="Hori C."/>
            <person name="Igarashi K."/>
            <person name="Jurgens J.A."/>
            <person name="Kallen N."/>
            <person name="Kersten P."/>
            <person name="Kohler A."/>
            <person name="Kuees U."/>
            <person name="Kumar T.K.A."/>
            <person name="Kuo A."/>
            <person name="LaButti K."/>
            <person name="Larrondo L.F."/>
            <person name="Lindquist E."/>
            <person name="Ling A."/>
            <person name="Lombard V."/>
            <person name="Lucas S."/>
            <person name="Lundell T."/>
            <person name="Martin R."/>
            <person name="McLaughlin D.J."/>
            <person name="Morgenstern I."/>
            <person name="Morin E."/>
            <person name="Murat C."/>
            <person name="Nagy L.G."/>
            <person name="Nolan M."/>
            <person name="Ohm R.A."/>
            <person name="Patyshakuliyeva A."/>
            <person name="Rokas A."/>
            <person name="Ruiz-Duenas F.J."/>
            <person name="Sabat G."/>
            <person name="Salamov A."/>
            <person name="Samejima M."/>
            <person name="Schmutz J."/>
            <person name="Slot J.C."/>
            <person name="St John F."/>
            <person name="Stenlid J."/>
            <person name="Sun H."/>
            <person name="Sun S."/>
            <person name="Syed K."/>
            <person name="Tsang A."/>
            <person name="Wiebenga A."/>
            <person name="Young D."/>
            <person name="Pisabarro A."/>
            <person name="Eastwood D.C."/>
            <person name="Martin F."/>
            <person name="Cullen D."/>
            <person name="Grigoriev I.V."/>
            <person name="Hibbett D.S."/>
        </authorList>
    </citation>
    <scope>NUCLEOTIDE SEQUENCE [LARGE SCALE GENOMIC DNA]</scope>
    <source>
        <strain evidence="6">RWD-64-598 SS2</strain>
    </source>
</reference>
<organism evidence="5 6">
    <name type="scientific">Coniophora puteana (strain RWD-64-598)</name>
    <name type="common">Brown rot fungus</name>
    <dbReference type="NCBI Taxonomy" id="741705"/>
    <lineage>
        <taxon>Eukaryota</taxon>
        <taxon>Fungi</taxon>
        <taxon>Dikarya</taxon>
        <taxon>Basidiomycota</taxon>
        <taxon>Agaricomycotina</taxon>
        <taxon>Agaricomycetes</taxon>
        <taxon>Agaricomycetidae</taxon>
        <taxon>Boletales</taxon>
        <taxon>Coniophorineae</taxon>
        <taxon>Coniophoraceae</taxon>
        <taxon>Coniophora</taxon>
    </lineage>
</organism>
<dbReference type="Gene3D" id="2.30.30.40">
    <property type="entry name" value="SH3 Domains"/>
    <property type="match status" value="1"/>
</dbReference>
<evidence type="ECO:0000256" key="2">
    <source>
        <dbReference type="PROSITE-ProRule" id="PRU00192"/>
    </source>
</evidence>
<dbReference type="Proteomes" id="UP000053558">
    <property type="component" value="Unassembled WGS sequence"/>
</dbReference>
<proteinExistence type="predicted"/>
<dbReference type="OMA" id="SERWAFP"/>